<dbReference type="AlphaFoldDB" id="A0A4P6F2P0"/>
<dbReference type="KEGG" id="xya:ET471_04765"/>
<accession>A0A4P6F2P0</accession>
<keyword evidence="3" id="KW-1185">Reference proteome</keyword>
<dbReference type="RefSeq" id="WP_129186835.1">
    <property type="nucleotide sequence ID" value="NZ_CP035493.1"/>
</dbReference>
<organism evidence="2 3">
    <name type="scientific">Xylanimonas protaetiae</name>
    <dbReference type="NCBI Taxonomy" id="2509457"/>
    <lineage>
        <taxon>Bacteria</taxon>
        <taxon>Bacillati</taxon>
        <taxon>Actinomycetota</taxon>
        <taxon>Actinomycetes</taxon>
        <taxon>Micrococcales</taxon>
        <taxon>Promicromonosporaceae</taxon>
        <taxon>Xylanimonas</taxon>
    </lineage>
</organism>
<dbReference type="InterPro" id="IPR015943">
    <property type="entry name" value="WD40/YVTN_repeat-like_dom_sf"/>
</dbReference>
<feature type="region of interest" description="Disordered" evidence="1">
    <location>
        <begin position="1"/>
        <end position="59"/>
    </location>
</feature>
<evidence type="ECO:0000313" key="3">
    <source>
        <dbReference type="Proteomes" id="UP000292118"/>
    </source>
</evidence>
<reference evidence="2 3" key="1">
    <citation type="submission" date="2019-01" db="EMBL/GenBank/DDBJ databases">
        <title>Genome sequencing of strain FW10M-9.</title>
        <authorList>
            <person name="Heo J."/>
            <person name="Kim S.-J."/>
            <person name="Kim J.-S."/>
            <person name="Hong S.-B."/>
            <person name="Kwon S.-W."/>
        </authorList>
    </citation>
    <scope>NUCLEOTIDE SEQUENCE [LARGE SCALE GENOMIC DNA]</scope>
    <source>
        <strain evidence="2 3">FW10M-9</strain>
    </source>
</reference>
<evidence type="ECO:0000256" key="1">
    <source>
        <dbReference type="SAM" id="MobiDB-lite"/>
    </source>
</evidence>
<dbReference type="EMBL" id="CP035493">
    <property type="protein sequence ID" value="QAY69435.1"/>
    <property type="molecule type" value="Genomic_DNA"/>
</dbReference>
<dbReference type="SUPFAM" id="SSF50998">
    <property type="entry name" value="Quinoprotein alcohol dehydrogenase-like"/>
    <property type="match status" value="1"/>
</dbReference>
<proteinExistence type="predicted"/>
<dbReference type="Proteomes" id="UP000292118">
    <property type="component" value="Chromosome"/>
</dbReference>
<protein>
    <submittedName>
        <fullName evidence="2">Uncharacterized protein</fullName>
    </submittedName>
</protein>
<dbReference type="OrthoDB" id="5149466at2"/>
<name>A0A4P6F2P0_9MICO</name>
<dbReference type="InterPro" id="IPR011047">
    <property type="entry name" value="Quinoprotein_ADH-like_sf"/>
</dbReference>
<evidence type="ECO:0000313" key="2">
    <source>
        <dbReference type="EMBL" id="QAY69435.1"/>
    </source>
</evidence>
<sequence length="610" mass="62981">MAHDGGQDVLAFELVPDDEAPDDDVPGAGLPGGAAPDGGDPGSGDASRRPGDGPAVAPSLLTRAGRRAGAWLRARTPAQLVAGSLAAALVVGSGAVTAVLRDRADTARLLAATGAVADLSTPVRTRWSQTLATTEDPAAAPLWTVGVLDGAQDDVVVVAVPDPDLAEPPPAIVDDRRDSGWWLHGLDVETGERLWRVPVGDATGCGTGSVNLGWDRSAVPAVAPRLVCTTGRGRTSRVVVVGPDGHLIRRTPDGLDETTRLLPGPGGTVWRTERHGPLPAGLEFVEDPAWLWRFSTAFDAPPVTLTAEDAVSGETLWTTTVPVGRVEDEGDWSGCVDDGRLTTVFDVGALSSAVTEDGVQLDTCGISVVVAPDGVVLSRYLTTPRPVTAWPRVRTLAGGGVAVSEGFVGEPWDVPWTRSTDVYDRTGQRVARLPGGVLDPLATDGTGGLDAAGVLLVRDGERLWAVGPDGTTLWSARDEPATVGAVAEADGVMVLVRHGAEARGELVGLDVASGATLWTAGPLGGMGAGLDAGMYLQGAWTDGRVVVVVTPSSRGSRAPRTWTAYAVRTGARVWQLGPDRLDAMMSPDAECLAVTGHLLCIDGATVSRVA</sequence>
<feature type="compositionally biased region" description="Gly residues" evidence="1">
    <location>
        <begin position="29"/>
        <end position="42"/>
    </location>
</feature>
<feature type="compositionally biased region" description="Acidic residues" evidence="1">
    <location>
        <begin position="15"/>
        <end position="25"/>
    </location>
</feature>
<gene>
    <name evidence="2" type="ORF">ET471_04765</name>
</gene>
<dbReference type="Gene3D" id="2.130.10.10">
    <property type="entry name" value="YVTN repeat-like/Quinoprotein amine dehydrogenase"/>
    <property type="match status" value="1"/>
</dbReference>